<evidence type="ECO:0000256" key="2">
    <source>
        <dbReference type="SAM" id="MobiDB-lite"/>
    </source>
</evidence>
<keyword evidence="1" id="KW-0175">Coiled coil</keyword>
<feature type="compositionally biased region" description="Polar residues" evidence="2">
    <location>
        <begin position="924"/>
        <end position="941"/>
    </location>
</feature>
<feature type="region of interest" description="Disordered" evidence="2">
    <location>
        <begin position="637"/>
        <end position="664"/>
    </location>
</feature>
<feature type="region of interest" description="Disordered" evidence="2">
    <location>
        <begin position="1361"/>
        <end position="1389"/>
    </location>
</feature>
<sequence length="1389" mass="150629">MSQERQHEGLPYDKCMSRARLWRRSHRDVAFASYSAPALSTGNGVFKLVQSAASAQPERGMVAPSNRALGPPRMTSPQAIPGGGDRANMAGEKAQLSAKEGPVDSCRNDRQVRLRTCAPAELNWWNNSYWLKGACPGLRANKGSSDAEVPVPRMSLAAGERDPLVRKTSRFATTCKIARRLVNSISAAFDPFTPHSRSKPRERPRRSTAGTVYFVPLRTLTARTRGTPRFDPERGSDVAEHDREAWARGAWSSGSGAADIPNLLVSQLSTVKLCRESRRPDPGISPRAEIFGLYAKIAKIRIVYWFSKCLGRASDSGQYDTGPAYQMLRSHRQRCLVVLRLYWPQSPAEGHGNQWTPAVVSKSVLKRGSARNVARCRYGITERRRAASEPKMSSLARISTREANLDWHPVPATPSAQGTQTCADADAGADADADAQMQAQAQAALQVAAVEGTVEGTYLLPAEAGPGGAKAVRPLGQSRVAREAGAGGQLLTWVECGEPSREPFAGTPPNSALVTASSPCQPASSPPPPPFAAAYVWPRKTLRQSLHSCCRQANIRILLVFGHAAMPRAAGDTADVRREATHRVRQKHLMGIRTTAEGGLLVAAPPVGRLDRDASESAALYAVRGRTARAQDTAQNSAAHQWARRGPNATEMPLGRQRAGSNDTMRASPQAWCCASPNSFTKMSLRRRYWRAARTALHKACWFPSSWKFPDIWTSHGSGDRERHRWAGPTRKRSLAVDSAVRLRRAARLGRTGIANTARLATRASLIHPGLRFVSFFAGLSSPRTLDGLPPCYAHAPAPLYPPIPQTFVAPRLLTANAHGPFFTNKEAGTKASSNLDTALPGLVDGDEAAGGGPRSTLAAAWTMDARASAGSASHSGLRGEREQDAQPTTSAAAAMSSRPWRLLLTSPPQSPLARSSARLPGQTVRTVPGQQRQQAPSTHAHTPKKAGLLAQLVAPTGRGPGPPSTSLLASSGITSPAQRKPPRLLPFSRQARRRFPIALLGSLVSSSPACGPRRVWYTASPLVDLGPRLISPDQAPARALAYTKEGGKTKEELHEGARRRAVRRPARLNKTLRLNVNPRTRIRDNQRRSRARRKEYLQELEQRLRACELQGIEASAEVQVAARRVAEENKQLRELLNRYGFSDEYIANYLQSGATVTPDSAQTSFRTGEPGSTVQSLQQLLVPRRPAGLEPGIAFPLPSQSSRETSSASASTASSSLWDPAHTTMAAYGHHPQPMGVAPPVMGTPNQAQYTSPAFGNAIPARHDPFAGQQHQQLLGDPRQTIVTTQPTQAMPLDSRPAMNYHYSIPPYNDPTTRSYAVPRNLKSGDWDMGRTTSTKPTADVAYPVRNSIWGLGCHEQVDTISSAPTNDDDLGAEHNRSDERVPVRRPR</sequence>
<evidence type="ECO:0008006" key="5">
    <source>
        <dbReference type="Google" id="ProtNLM"/>
    </source>
</evidence>
<dbReference type="Proteomes" id="UP000245956">
    <property type="component" value="Unassembled WGS sequence"/>
</dbReference>
<feature type="compositionally biased region" description="Polar residues" evidence="2">
    <location>
        <begin position="968"/>
        <end position="978"/>
    </location>
</feature>
<organism evidence="3 4">
    <name type="scientific">Purpureocillium lilacinum</name>
    <name type="common">Paecilomyces lilacinus</name>
    <dbReference type="NCBI Taxonomy" id="33203"/>
    <lineage>
        <taxon>Eukaryota</taxon>
        <taxon>Fungi</taxon>
        <taxon>Dikarya</taxon>
        <taxon>Ascomycota</taxon>
        <taxon>Pezizomycotina</taxon>
        <taxon>Sordariomycetes</taxon>
        <taxon>Hypocreomycetidae</taxon>
        <taxon>Hypocreales</taxon>
        <taxon>Ophiocordycipitaceae</taxon>
        <taxon>Purpureocillium</taxon>
    </lineage>
</organism>
<feature type="region of interest" description="Disordered" evidence="2">
    <location>
        <begin position="502"/>
        <end position="525"/>
    </location>
</feature>
<dbReference type="PANTHER" id="PTHR42070:SF1">
    <property type="entry name" value="FILAMENT ASSOCIATED PROTEIN, PUTATIVE (AFU_ORTHOLOGUE AFUA_8G06630)-RELATED"/>
    <property type="match status" value="1"/>
</dbReference>
<dbReference type="EMBL" id="LCWV01000009">
    <property type="protein sequence ID" value="PWI70452.1"/>
    <property type="molecule type" value="Genomic_DNA"/>
</dbReference>
<dbReference type="CDD" id="cd14688">
    <property type="entry name" value="bZIP_YAP"/>
    <property type="match status" value="1"/>
</dbReference>
<feature type="region of interest" description="Disordered" evidence="2">
    <location>
        <begin position="1195"/>
        <end position="1217"/>
    </location>
</feature>
<reference evidence="3 4" key="1">
    <citation type="journal article" date="2016" name="Front. Microbiol.">
        <title>Genome and transcriptome sequences reveal the specific parasitism of the nematophagous Purpureocillium lilacinum 36-1.</title>
        <authorList>
            <person name="Xie J."/>
            <person name="Li S."/>
            <person name="Mo C."/>
            <person name="Xiao X."/>
            <person name="Peng D."/>
            <person name="Wang G."/>
            <person name="Xiao Y."/>
        </authorList>
    </citation>
    <scope>NUCLEOTIDE SEQUENCE [LARGE SCALE GENOMIC DNA]</scope>
    <source>
        <strain evidence="3 4">36-1</strain>
    </source>
</reference>
<evidence type="ECO:0000313" key="4">
    <source>
        <dbReference type="Proteomes" id="UP000245956"/>
    </source>
</evidence>
<dbReference type="PANTHER" id="PTHR42070">
    <property type="entry name" value="FILAMENT ASSOCIATED PROTEIN, PUTATIVE (AFU_ORTHOLOGUE AFUA_8G06630)-RELATED"/>
    <property type="match status" value="1"/>
</dbReference>
<feature type="compositionally biased region" description="Basic and acidic residues" evidence="2">
    <location>
        <begin position="1373"/>
        <end position="1389"/>
    </location>
</feature>
<name>A0A2U3E7H0_PURLI</name>
<accession>A0A2U3E7H0</accession>
<evidence type="ECO:0000256" key="1">
    <source>
        <dbReference type="SAM" id="Coils"/>
    </source>
</evidence>
<comment type="caution">
    <text evidence="3">The sequence shown here is derived from an EMBL/GenBank/DDBJ whole genome shotgun (WGS) entry which is preliminary data.</text>
</comment>
<evidence type="ECO:0000313" key="3">
    <source>
        <dbReference type="EMBL" id="PWI70452.1"/>
    </source>
</evidence>
<feature type="coiled-coil region" evidence="1">
    <location>
        <begin position="1091"/>
        <end position="1139"/>
    </location>
</feature>
<protein>
    <recommendedName>
        <fullName evidence="5">BZIP domain-containing protein</fullName>
    </recommendedName>
</protein>
<gene>
    <name evidence="3" type="ORF">PCL_12851</name>
</gene>
<feature type="region of interest" description="Disordered" evidence="2">
    <location>
        <begin position="870"/>
        <end position="985"/>
    </location>
</feature>
<feature type="compositionally biased region" description="Low complexity" evidence="2">
    <location>
        <begin position="1200"/>
        <end position="1217"/>
    </location>
</feature>
<proteinExistence type="predicted"/>